<dbReference type="EMBL" id="DXHQ01000112">
    <property type="protein sequence ID" value="HIW09667.1"/>
    <property type="molecule type" value="Genomic_DNA"/>
</dbReference>
<dbReference type="Proteomes" id="UP000823933">
    <property type="component" value="Unassembled WGS sequence"/>
</dbReference>
<comment type="caution">
    <text evidence="4">The sequence shown here is derived from an EMBL/GenBank/DDBJ whole genome shotgun (WGS) entry which is preliminary data.</text>
</comment>
<dbReference type="InterPro" id="IPR013974">
    <property type="entry name" value="SAF"/>
</dbReference>
<dbReference type="InterPro" id="IPR044144">
    <property type="entry name" value="SAF_UxaA/GarD"/>
</dbReference>
<evidence type="ECO:0000256" key="2">
    <source>
        <dbReference type="ARBA" id="ARBA00023239"/>
    </source>
</evidence>
<accession>A0A9D1QAJ4</accession>
<proteinExistence type="inferred from homology"/>
<gene>
    <name evidence="4" type="ORF">H9890_09755</name>
</gene>
<dbReference type="GO" id="GO:0019698">
    <property type="term" value="P:D-galacturonate catabolic process"/>
    <property type="evidence" value="ECO:0007669"/>
    <property type="project" value="TreeGrafter"/>
</dbReference>
<dbReference type="SMART" id="SM00858">
    <property type="entry name" value="SAF"/>
    <property type="match status" value="1"/>
</dbReference>
<evidence type="ECO:0000313" key="4">
    <source>
        <dbReference type="EMBL" id="HIW09667.1"/>
    </source>
</evidence>
<dbReference type="InterPro" id="IPR052172">
    <property type="entry name" value="UxaA_altronate/galactarate_dh"/>
</dbReference>
<dbReference type="InterPro" id="IPR048332">
    <property type="entry name" value="GD_AH_C"/>
</dbReference>
<dbReference type="CDD" id="cd11613">
    <property type="entry name" value="SAF_AH_GD"/>
    <property type="match status" value="1"/>
</dbReference>
<dbReference type="GO" id="GO:0016829">
    <property type="term" value="F:lyase activity"/>
    <property type="evidence" value="ECO:0007669"/>
    <property type="project" value="UniProtKB-KW"/>
</dbReference>
<protein>
    <submittedName>
        <fullName evidence="4">Altronate dehydratase family protein</fullName>
    </submittedName>
</protein>
<dbReference type="Pfam" id="PF20629">
    <property type="entry name" value="GD_AH_C"/>
    <property type="match status" value="1"/>
</dbReference>
<evidence type="ECO:0000259" key="3">
    <source>
        <dbReference type="SMART" id="SM00858"/>
    </source>
</evidence>
<sequence>MSQAIHISPIDNVVVALHPIAKGQLVETDGLSVTALEDIPQGHKMAVKPIKAGEDVIKYGFPIGHATEDAQPGRWMHTHNIKTNLSGEVEYSYNPAPDLGPLPKVEPETFMGYRRKDGRAAIRNEIWIIPVVGCVNENAKKMVQDNQDLVTGSIDGLYTFPHPFGCSQTGHDHAQTRKLLAALVRHPNAAGVLVLHLGCENIQPDQFKAELGEYDPDRVKFLVCQEVEDEFAAARKLLEELADYARQFKREPIPVSELVVGMKCGGSDGLSGITANPTIGRFSDMLGQRGGSTVLTEVPEMFGAEGFLMNRCISREVFDKAEHMLNGFKNYFISHNEVVYDNPSPGNKQGGITTLEDKSCGCVQKGGTAPIMDVIDYGDPVVTKGLNMLYGPGNDLVSATAMTAAGAHMILFSTGRGTPFSAPAPTLKLSTNTPLAEKKPGWIDFNAGVIADGKKTIDETAQDLLQLVIDTASGKQTKAEINGFRDISIFKDGVVL</sequence>
<comment type="similarity">
    <text evidence="1">Belongs to the UxaA family.</text>
</comment>
<reference evidence="4" key="1">
    <citation type="journal article" date="2021" name="PeerJ">
        <title>Extensive microbial diversity within the chicken gut microbiome revealed by metagenomics and culture.</title>
        <authorList>
            <person name="Gilroy R."/>
            <person name="Ravi A."/>
            <person name="Getino M."/>
            <person name="Pursley I."/>
            <person name="Horton D.L."/>
            <person name="Alikhan N.F."/>
            <person name="Baker D."/>
            <person name="Gharbi K."/>
            <person name="Hall N."/>
            <person name="Watson M."/>
            <person name="Adriaenssens E.M."/>
            <person name="Foster-Nyarko E."/>
            <person name="Jarju S."/>
            <person name="Secka A."/>
            <person name="Antonio M."/>
            <person name="Oren A."/>
            <person name="Chaudhuri R.R."/>
            <person name="La Ragione R."/>
            <person name="Hildebrand F."/>
            <person name="Pallen M.J."/>
        </authorList>
    </citation>
    <scope>NUCLEOTIDE SEQUENCE</scope>
    <source>
        <strain evidence="4">ChiHcolR34-3080</strain>
    </source>
</reference>
<reference evidence="4" key="2">
    <citation type="submission" date="2021-04" db="EMBL/GenBank/DDBJ databases">
        <authorList>
            <person name="Gilroy R."/>
        </authorList>
    </citation>
    <scope>NUCLEOTIDE SEQUENCE</scope>
    <source>
        <strain evidence="4">ChiHcolR34-3080</strain>
    </source>
</reference>
<name>A0A9D1QAJ4_9FIRM</name>
<dbReference type="Pfam" id="PF04295">
    <property type="entry name" value="GD_AH_second"/>
    <property type="match status" value="1"/>
</dbReference>
<keyword evidence="2" id="KW-0456">Lyase</keyword>
<dbReference type="PANTHER" id="PTHR30536:SF5">
    <property type="entry name" value="ALTRONATE DEHYDRATASE"/>
    <property type="match status" value="1"/>
</dbReference>
<dbReference type="Gene3D" id="2.30.130.110">
    <property type="match status" value="1"/>
</dbReference>
<dbReference type="InterPro" id="IPR007392">
    <property type="entry name" value="GD_AH_second"/>
</dbReference>
<dbReference type="Pfam" id="PF08666">
    <property type="entry name" value="SAF"/>
    <property type="match status" value="1"/>
</dbReference>
<evidence type="ECO:0000256" key="1">
    <source>
        <dbReference type="ARBA" id="ARBA00010986"/>
    </source>
</evidence>
<organism evidence="4 5">
    <name type="scientific">Candidatus Faecalibacterium intestinigallinarum</name>
    <dbReference type="NCBI Taxonomy" id="2838581"/>
    <lineage>
        <taxon>Bacteria</taxon>
        <taxon>Bacillati</taxon>
        <taxon>Bacillota</taxon>
        <taxon>Clostridia</taxon>
        <taxon>Eubacteriales</taxon>
        <taxon>Oscillospiraceae</taxon>
        <taxon>Faecalibacterium</taxon>
    </lineage>
</organism>
<evidence type="ECO:0000313" key="5">
    <source>
        <dbReference type="Proteomes" id="UP000823933"/>
    </source>
</evidence>
<dbReference type="PANTHER" id="PTHR30536">
    <property type="entry name" value="ALTRONATE/GALACTARATE DEHYDRATASE"/>
    <property type="match status" value="1"/>
</dbReference>
<feature type="domain" description="SAF" evidence="3">
    <location>
        <begin position="11"/>
        <end position="82"/>
    </location>
</feature>
<dbReference type="AlphaFoldDB" id="A0A9D1QAJ4"/>